<reference evidence="3" key="1">
    <citation type="journal article" date="2019" name="Nat. Commun.">
        <title>The genome of broomcorn millet.</title>
        <authorList>
            <person name="Zou C."/>
            <person name="Miki D."/>
            <person name="Li D."/>
            <person name="Tang Q."/>
            <person name="Xiao L."/>
            <person name="Rajput S."/>
            <person name="Deng P."/>
            <person name="Jia W."/>
            <person name="Huang R."/>
            <person name="Zhang M."/>
            <person name="Sun Y."/>
            <person name="Hu J."/>
            <person name="Fu X."/>
            <person name="Schnable P.S."/>
            <person name="Li F."/>
            <person name="Zhang H."/>
            <person name="Feng B."/>
            <person name="Zhu X."/>
            <person name="Liu R."/>
            <person name="Schnable J.C."/>
            <person name="Zhu J.-K."/>
            <person name="Zhang H."/>
        </authorList>
    </citation>
    <scope>NUCLEOTIDE SEQUENCE [LARGE SCALE GENOMIC DNA]</scope>
</reference>
<organism evidence="2 3">
    <name type="scientific">Panicum miliaceum</name>
    <name type="common">Proso millet</name>
    <name type="synonym">Broomcorn millet</name>
    <dbReference type="NCBI Taxonomy" id="4540"/>
    <lineage>
        <taxon>Eukaryota</taxon>
        <taxon>Viridiplantae</taxon>
        <taxon>Streptophyta</taxon>
        <taxon>Embryophyta</taxon>
        <taxon>Tracheophyta</taxon>
        <taxon>Spermatophyta</taxon>
        <taxon>Magnoliopsida</taxon>
        <taxon>Liliopsida</taxon>
        <taxon>Poales</taxon>
        <taxon>Poaceae</taxon>
        <taxon>PACMAD clade</taxon>
        <taxon>Panicoideae</taxon>
        <taxon>Panicodae</taxon>
        <taxon>Paniceae</taxon>
        <taxon>Panicinae</taxon>
        <taxon>Panicum</taxon>
        <taxon>Panicum sect. Panicum</taxon>
    </lineage>
</organism>
<evidence type="ECO:0000313" key="3">
    <source>
        <dbReference type="Proteomes" id="UP000275267"/>
    </source>
</evidence>
<accession>A0A3L6TJA0</accession>
<feature type="compositionally biased region" description="Low complexity" evidence="1">
    <location>
        <begin position="13"/>
        <end position="32"/>
    </location>
</feature>
<keyword evidence="3" id="KW-1185">Reference proteome</keyword>
<name>A0A3L6TJA0_PANMI</name>
<evidence type="ECO:0000313" key="2">
    <source>
        <dbReference type="EMBL" id="RLN39555.1"/>
    </source>
</evidence>
<dbReference type="Proteomes" id="UP000275267">
    <property type="component" value="Unassembled WGS sequence"/>
</dbReference>
<evidence type="ECO:0000256" key="1">
    <source>
        <dbReference type="SAM" id="MobiDB-lite"/>
    </source>
</evidence>
<gene>
    <name evidence="2" type="ORF">C2845_PM01G31670</name>
</gene>
<comment type="caution">
    <text evidence="2">The sequence shown here is derived from an EMBL/GenBank/DDBJ whole genome shotgun (WGS) entry which is preliminary data.</text>
</comment>
<dbReference type="AlphaFoldDB" id="A0A3L6TJA0"/>
<protein>
    <submittedName>
        <fullName evidence="2">Uncharacterized protein</fullName>
    </submittedName>
</protein>
<sequence>MEGQGGGYHDFFSQASSSSTAPQGPTSAAAAADDADLGIYSQPPWYPGANLENLDLNSHGGVTKQSKVIIACMAIHNFIRESAMGL</sequence>
<dbReference type="EMBL" id="PQIB02000001">
    <property type="protein sequence ID" value="RLN39555.1"/>
    <property type="molecule type" value="Genomic_DNA"/>
</dbReference>
<feature type="region of interest" description="Disordered" evidence="1">
    <location>
        <begin position="1"/>
        <end position="32"/>
    </location>
</feature>
<proteinExistence type="predicted"/>